<organism evidence="1 2">
    <name type="scientific">Punica granatum</name>
    <name type="common">Pomegranate</name>
    <dbReference type="NCBI Taxonomy" id="22663"/>
    <lineage>
        <taxon>Eukaryota</taxon>
        <taxon>Viridiplantae</taxon>
        <taxon>Streptophyta</taxon>
        <taxon>Embryophyta</taxon>
        <taxon>Tracheophyta</taxon>
        <taxon>Spermatophyta</taxon>
        <taxon>Magnoliopsida</taxon>
        <taxon>eudicotyledons</taxon>
        <taxon>Gunneridae</taxon>
        <taxon>Pentapetalae</taxon>
        <taxon>rosids</taxon>
        <taxon>malvids</taxon>
        <taxon>Myrtales</taxon>
        <taxon>Lythraceae</taxon>
        <taxon>Punica</taxon>
    </lineage>
</organism>
<accession>A0A218WCC3</accession>
<protein>
    <submittedName>
        <fullName evidence="1">Uncharacterized protein</fullName>
    </submittedName>
</protein>
<evidence type="ECO:0000313" key="1">
    <source>
        <dbReference type="EMBL" id="OWM70316.1"/>
    </source>
</evidence>
<dbReference type="EMBL" id="MTKT01004809">
    <property type="protein sequence ID" value="OWM70316.1"/>
    <property type="molecule type" value="Genomic_DNA"/>
</dbReference>
<evidence type="ECO:0000313" key="2">
    <source>
        <dbReference type="Proteomes" id="UP000197138"/>
    </source>
</evidence>
<reference evidence="2" key="1">
    <citation type="journal article" date="2017" name="Plant J.">
        <title>The pomegranate (Punica granatum L.) genome and the genomics of punicalagin biosynthesis.</title>
        <authorList>
            <person name="Qin G."/>
            <person name="Xu C."/>
            <person name="Ming R."/>
            <person name="Tang H."/>
            <person name="Guyot R."/>
            <person name="Kramer E.M."/>
            <person name="Hu Y."/>
            <person name="Yi X."/>
            <person name="Qi Y."/>
            <person name="Xu X."/>
            <person name="Gao Z."/>
            <person name="Pan H."/>
            <person name="Jian J."/>
            <person name="Tian Y."/>
            <person name="Yue Z."/>
            <person name="Xu Y."/>
        </authorList>
    </citation>
    <scope>NUCLEOTIDE SEQUENCE [LARGE SCALE GENOMIC DNA]</scope>
    <source>
        <strain evidence="2">cv. Dabenzi</strain>
    </source>
</reference>
<dbReference type="AlphaFoldDB" id="A0A218WCC3"/>
<name>A0A218WCC3_PUNGR</name>
<sequence length="126" mass="13956">MKSLNRSSDPGFTLLGDGSSLISPIAEEEGVDRNFHRQPNRPLPHSIFCHHRSGCFQSAPPLSSVKFGFSIRQPSQQPLLISDVVLLLSPAAPSINHARATASTQMNICNEFYLHRRSGRFIDEVD</sequence>
<proteinExistence type="predicted"/>
<dbReference type="Proteomes" id="UP000197138">
    <property type="component" value="Unassembled WGS sequence"/>
</dbReference>
<comment type="caution">
    <text evidence="1">The sequence shown here is derived from an EMBL/GenBank/DDBJ whole genome shotgun (WGS) entry which is preliminary data.</text>
</comment>
<gene>
    <name evidence="1" type="ORF">CDL15_Pgr027218</name>
</gene>